<keyword evidence="1" id="KW-1133">Transmembrane helix</keyword>
<feature type="transmembrane region" description="Helical" evidence="1">
    <location>
        <begin position="7"/>
        <end position="27"/>
    </location>
</feature>
<name>A0A381VGW6_9ZZZZ</name>
<keyword evidence="1" id="KW-0472">Membrane</keyword>
<proteinExistence type="predicted"/>
<dbReference type="AlphaFoldDB" id="A0A381VGW6"/>
<organism evidence="2">
    <name type="scientific">marine metagenome</name>
    <dbReference type="NCBI Taxonomy" id="408172"/>
    <lineage>
        <taxon>unclassified sequences</taxon>
        <taxon>metagenomes</taxon>
        <taxon>ecological metagenomes</taxon>
    </lineage>
</organism>
<keyword evidence="1" id="KW-0812">Transmembrane</keyword>
<accession>A0A381VGW6</accession>
<evidence type="ECO:0000313" key="2">
    <source>
        <dbReference type="EMBL" id="SVA39595.1"/>
    </source>
</evidence>
<reference evidence="2" key="1">
    <citation type="submission" date="2018-05" db="EMBL/GenBank/DDBJ databases">
        <authorList>
            <person name="Lanie J.A."/>
            <person name="Ng W.-L."/>
            <person name="Kazmierczak K.M."/>
            <person name="Andrzejewski T.M."/>
            <person name="Davidsen T.M."/>
            <person name="Wayne K.J."/>
            <person name="Tettelin H."/>
            <person name="Glass J.I."/>
            <person name="Rusch D."/>
            <person name="Podicherti R."/>
            <person name="Tsui H.-C.T."/>
            <person name="Winkler M.E."/>
        </authorList>
    </citation>
    <scope>NUCLEOTIDE SEQUENCE</scope>
</reference>
<gene>
    <name evidence="2" type="ORF">METZ01_LOCUS92449</name>
</gene>
<protein>
    <submittedName>
        <fullName evidence="2">Uncharacterized protein</fullName>
    </submittedName>
</protein>
<dbReference type="EMBL" id="UINC01008810">
    <property type="protein sequence ID" value="SVA39595.1"/>
    <property type="molecule type" value="Genomic_DNA"/>
</dbReference>
<sequence length="66" mass="7573">MLLVQKCGIFGYNETILILIVINAILLRRLTQIPSNPQDTITIFLLCLKKYLNLDGFEKFCNPPYA</sequence>
<evidence type="ECO:0000256" key="1">
    <source>
        <dbReference type="SAM" id="Phobius"/>
    </source>
</evidence>